<comment type="caution">
    <text evidence="3">The sequence shown here is derived from an EMBL/GenBank/DDBJ whole genome shotgun (WGS) entry which is preliminary data.</text>
</comment>
<reference evidence="3 4" key="1">
    <citation type="submission" date="2015-01" db="EMBL/GenBank/DDBJ databases">
        <title>Evolution of Trichinella species and genotypes.</title>
        <authorList>
            <person name="Korhonen P.K."/>
            <person name="Edoardo P."/>
            <person name="Giuseppe L.R."/>
            <person name="Gasser R.B."/>
        </authorList>
    </citation>
    <scope>NUCLEOTIDE SEQUENCE [LARGE SCALE GENOMIC DNA]</scope>
    <source>
        <strain evidence="3">ISS1980</strain>
    </source>
</reference>
<dbReference type="SUPFAM" id="SSF53098">
    <property type="entry name" value="Ribonuclease H-like"/>
    <property type="match status" value="1"/>
</dbReference>
<dbReference type="OrthoDB" id="5865975at2759"/>
<evidence type="ECO:0000313" key="4">
    <source>
        <dbReference type="Proteomes" id="UP000054843"/>
    </source>
</evidence>
<organism evidence="3 4">
    <name type="scientific">Trichinella papuae</name>
    <dbReference type="NCBI Taxonomy" id="268474"/>
    <lineage>
        <taxon>Eukaryota</taxon>
        <taxon>Metazoa</taxon>
        <taxon>Ecdysozoa</taxon>
        <taxon>Nematoda</taxon>
        <taxon>Enoplea</taxon>
        <taxon>Dorylaimia</taxon>
        <taxon>Trichinellida</taxon>
        <taxon>Trichinellidae</taxon>
        <taxon>Trichinella</taxon>
    </lineage>
</organism>
<dbReference type="EMBL" id="JYDO01000343">
    <property type="protein sequence ID" value="KRZ65509.1"/>
    <property type="molecule type" value="Genomic_DNA"/>
</dbReference>
<dbReference type="Proteomes" id="UP000054843">
    <property type="component" value="Unassembled WGS sequence"/>
</dbReference>
<dbReference type="InterPro" id="IPR036397">
    <property type="entry name" value="RNaseH_sf"/>
</dbReference>
<dbReference type="InterPro" id="IPR012337">
    <property type="entry name" value="RNaseH-like_sf"/>
</dbReference>
<dbReference type="AlphaFoldDB" id="A0A0V1M166"/>
<keyword evidence="4" id="KW-1185">Reference proteome</keyword>
<proteinExistence type="predicted"/>
<dbReference type="InterPro" id="IPR054465">
    <property type="entry name" value="Integrase_p58-like_C"/>
</dbReference>
<dbReference type="InterPro" id="IPR050951">
    <property type="entry name" value="Retrovirus_Pol_polyprotein"/>
</dbReference>
<feature type="region of interest" description="Disordered" evidence="1">
    <location>
        <begin position="366"/>
        <end position="385"/>
    </location>
</feature>
<dbReference type="STRING" id="268474.A0A0V1M166"/>
<sequence length="385" mass="42977">MDKNCCQGSFQLDTWLRNFKEPEGQVARWLEQPEEGGGRVVSGLPHVCRAKRTDTESQGAPTDARSVLCVPNTSHGLFGPPGSDAQRLALHFGRLRLLLKMDRGVSNTLPSGHGSFRRIGWQLVLEIRRAHSPALRPREDEVCKIFGVEKSRSSPYHPQGNGLVERANRTLLNTLAKLCHESQDRSWDQLLPLATMAYNSAVHETTGQSPFCMLFGKQMSLPLDVTLDVPPGTASNADDYVVQLRENLQKLHSTAFDRSRHEQQRHKEIADRKATANRFETGQLVWLKVPQKGKMDMRWSGPFRVLKQLGVETYRVQDVGRPRRRLVVHSDRLKAYHTGIDQEATAGGSEPPGGSGDVLRTTWTFKGPVVSPGMTGSHAQEDVRP</sequence>
<evidence type="ECO:0000259" key="2">
    <source>
        <dbReference type="PROSITE" id="PS50994"/>
    </source>
</evidence>
<accession>A0A0V1M166</accession>
<dbReference type="GO" id="GO:0003676">
    <property type="term" value="F:nucleic acid binding"/>
    <property type="evidence" value="ECO:0007669"/>
    <property type="project" value="InterPro"/>
</dbReference>
<name>A0A0V1M166_9BILA</name>
<evidence type="ECO:0000313" key="3">
    <source>
        <dbReference type="EMBL" id="KRZ65509.1"/>
    </source>
</evidence>
<dbReference type="GO" id="GO:0015074">
    <property type="term" value="P:DNA integration"/>
    <property type="evidence" value="ECO:0007669"/>
    <property type="project" value="InterPro"/>
</dbReference>
<dbReference type="Pfam" id="PF22938">
    <property type="entry name" value="Integrase_p58_C"/>
    <property type="match status" value="1"/>
</dbReference>
<dbReference type="Gene3D" id="3.30.420.10">
    <property type="entry name" value="Ribonuclease H-like superfamily/Ribonuclease H"/>
    <property type="match status" value="1"/>
</dbReference>
<protein>
    <submittedName>
        <fullName evidence="3">Retrovirus-related Pol polyprotein from transposon</fullName>
    </submittedName>
</protein>
<gene>
    <name evidence="3" type="primary">POL</name>
    <name evidence="3" type="ORF">T10_7705</name>
</gene>
<dbReference type="PROSITE" id="PS50994">
    <property type="entry name" value="INTEGRASE"/>
    <property type="match status" value="1"/>
</dbReference>
<evidence type="ECO:0000256" key="1">
    <source>
        <dbReference type="SAM" id="MobiDB-lite"/>
    </source>
</evidence>
<dbReference type="InterPro" id="IPR001584">
    <property type="entry name" value="Integrase_cat-core"/>
</dbReference>
<feature type="domain" description="Integrase catalytic" evidence="2">
    <location>
        <begin position="41"/>
        <end position="218"/>
    </location>
</feature>
<feature type="region of interest" description="Disordered" evidence="1">
    <location>
        <begin position="339"/>
        <end position="361"/>
    </location>
</feature>
<dbReference type="PANTHER" id="PTHR37984">
    <property type="entry name" value="PROTEIN CBG26694"/>
    <property type="match status" value="1"/>
</dbReference>
<dbReference type="PANTHER" id="PTHR37984:SF5">
    <property type="entry name" value="PROTEIN NYNRIN-LIKE"/>
    <property type="match status" value="1"/>
</dbReference>